<dbReference type="Pfam" id="PF13202">
    <property type="entry name" value="EF-hand_5"/>
    <property type="match status" value="2"/>
</dbReference>
<dbReference type="GO" id="GO:0017156">
    <property type="term" value="P:calcium-ion regulated exocytosis"/>
    <property type="evidence" value="ECO:0007669"/>
    <property type="project" value="TreeGrafter"/>
</dbReference>
<feature type="domain" description="EF-hand" evidence="11">
    <location>
        <begin position="263"/>
        <end position="298"/>
    </location>
</feature>
<feature type="domain" description="EF-hand" evidence="11">
    <location>
        <begin position="123"/>
        <end position="158"/>
    </location>
</feature>
<name>A0A8W8K4M6_MAGGI</name>
<evidence type="ECO:0000313" key="13">
    <source>
        <dbReference type="Proteomes" id="UP000005408"/>
    </source>
</evidence>
<keyword evidence="4" id="KW-0106">Calcium</keyword>
<dbReference type="PROSITE" id="PS00018">
    <property type="entry name" value="EF_HAND_1"/>
    <property type="match status" value="4"/>
</dbReference>
<keyword evidence="13" id="KW-1185">Reference proteome</keyword>
<evidence type="ECO:0000313" key="12">
    <source>
        <dbReference type="EnsemblMetazoa" id="G21926.1:cds"/>
    </source>
</evidence>
<reference evidence="12" key="1">
    <citation type="submission" date="2022-08" db="UniProtKB">
        <authorList>
            <consortium name="EnsemblMetazoa"/>
        </authorList>
    </citation>
    <scope>IDENTIFICATION</scope>
    <source>
        <strain evidence="12">05x7-T-G4-1.051#20</strain>
    </source>
</reference>
<proteinExistence type="predicted"/>
<feature type="chain" id="PRO_5036473539" description="45 kDa calcium-binding protein" evidence="10">
    <location>
        <begin position="22"/>
        <end position="347"/>
    </location>
</feature>
<evidence type="ECO:0000256" key="5">
    <source>
        <dbReference type="ARBA" id="ARBA00023034"/>
    </source>
</evidence>
<dbReference type="InterPro" id="IPR011992">
    <property type="entry name" value="EF-hand-dom_pair"/>
</dbReference>
<dbReference type="OMA" id="MNEYSAL"/>
<evidence type="ECO:0000256" key="1">
    <source>
        <dbReference type="ARBA" id="ARBA00022723"/>
    </source>
</evidence>
<dbReference type="GO" id="GO:0005796">
    <property type="term" value="C:Golgi lumen"/>
    <property type="evidence" value="ECO:0007669"/>
    <property type="project" value="UniProtKB-SubCell"/>
</dbReference>
<keyword evidence="3" id="KW-0677">Repeat</keyword>
<dbReference type="EnsemblMetazoa" id="G21926.1">
    <property type="protein sequence ID" value="G21926.1:cds"/>
    <property type="gene ID" value="G21926"/>
</dbReference>
<dbReference type="OrthoDB" id="9978834at2759"/>
<evidence type="ECO:0000259" key="11">
    <source>
        <dbReference type="PROSITE" id="PS50222"/>
    </source>
</evidence>
<dbReference type="Pfam" id="PF13499">
    <property type="entry name" value="EF-hand_7"/>
    <property type="match status" value="1"/>
</dbReference>
<dbReference type="SUPFAM" id="SSF47473">
    <property type="entry name" value="EF-hand"/>
    <property type="match status" value="2"/>
</dbReference>
<feature type="domain" description="EF-hand" evidence="11">
    <location>
        <begin position="299"/>
        <end position="334"/>
    </location>
</feature>
<dbReference type="GO" id="GO:0005783">
    <property type="term" value="C:endoplasmic reticulum"/>
    <property type="evidence" value="ECO:0007669"/>
    <property type="project" value="TreeGrafter"/>
</dbReference>
<evidence type="ECO:0000256" key="7">
    <source>
        <dbReference type="ARBA" id="ARBA00023769"/>
    </source>
</evidence>
<evidence type="ECO:0000256" key="4">
    <source>
        <dbReference type="ARBA" id="ARBA00022837"/>
    </source>
</evidence>
<dbReference type="CDD" id="cd16225">
    <property type="entry name" value="EFh_CREC_cab45"/>
    <property type="match status" value="1"/>
</dbReference>
<feature type="domain" description="EF-hand" evidence="11">
    <location>
        <begin position="84"/>
        <end position="119"/>
    </location>
</feature>
<keyword evidence="1" id="KW-0479">Metal-binding</keyword>
<dbReference type="PROSITE" id="PS50222">
    <property type="entry name" value="EF_HAND_2"/>
    <property type="match status" value="5"/>
</dbReference>
<evidence type="ECO:0000256" key="2">
    <source>
        <dbReference type="ARBA" id="ARBA00022729"/>
    </source>
</evidence>
<keyword evidence="6" id="KW-0325">Glycoprotein</keyword>
<evidence type="ECO:0000256" key="3">
    <source>
        <dbReference type="ARBA" id="ARBA00022737"/>
    </source>
</evidence>
<keyword evidence="5" id="KW-0333">Golgi apparatus</keyword>
<sequence>MEMKFLFAATISTLVLISVYCRPRSINTINKSQSNSPAIDAEKLLPPDHVDAVKFEKDGHINKDFHKEVFLGNHEEIDDEPIQIAEAKLVDIFHRIDKDSDGYLNEGELDSWILDKINEHMNEAMEENTAIFKHLDPDGDGYVEWKEYYKHFLLAKGHGLNETEKYLEDYDTDILQDDERDKLVWYKFKWTDADIKPIDNRLDVEEFFSFRHPEHSVQLIENMVLSIINSLDVDKDGKLTLKEFSKPDIMEEDPTTEKERDEEYKVREKEFVSAIDKNNDGVATKEEMMEYMNPRNPQQSLQEAKNLMSLMDDNKDGKLSVEEIKKHKDIFISSKIVNVKKVLHDEF</sequence>
<evidence type="ECO:0000256" key="6">
    <source>
        <dbReference type="ARBA" id="ARBA00023180"/>
    </source>
</evidence>
<feature type="signal peptide" evidence="10">
    <location>
        <begin position="1"/>
        <end position="21"/>
    </location>
</feature>
<evidence type="ECO:0000256" key="10">
    <source>
        <dbReference type="SAM" id="SignalP"/>
    </source>
</evidence>
<evidence type="ECO:0000256" key="8">
    <source>
        <dbReference type="ARBA" id="ARBA00023817"/>
    </source>
</evidence>
<dbReference type="InterPro" id="IPR018247">
    <property type="entry name" value="EF_Hand_1_Ca_BS"/>
</dbReference>
<keyword evidence="2 10" id="KW-0732">Signal</keyword>
<dbReference type="AlphaFoldDB" id="A0A8W8K4M6"/>
<dbReference type="InterPro" id="IPR027240">
    <property type="entry name" value="CAB45_EFh"/>
</dbReference>
<accession>A0A8W8K4M6</accession>
<protein>
    <recommendedName>
        <fullName evidence="8">45 kDa calcium-binding protein</fullName>
    </recommendedName>
    <alternativeName>
        <fullName evidence="9">Stromal cell-derived factor 4</fullName>
    </alternativeName>
</protein>
<evidence type="ECO:0000256" key="9">
    <source>
        <dbReference type="ARBA" id="ARBA00031511"/>
    </source>
</evidence>
<feature type="domain" description="EF-hand" evidence="11">
    <location>
        <begin position="219"/>
        <end position="254"/>
    </location>
</feature>
<dbReference type="Gene3D" id="1.10.238.10">
    <property type="entry name" value="EF-hand"/>
    <property type="match status" value="3"/>
</dbReference>
<organism evidence="12 13">
    <name type="scientific">Magallana gigas</name>
    <name type="common">Pacific oyster</name>
    <name type="synonym">Crassostrea gigas</name>
    <dbReference type="NCBI Taxonomy" id="29159"/>
    <lineage>
        <taxon>Eukaryota</taxon>
        <taxon>Metazoa</taxon>
        <taxon>Spiralia</taxon>
        <taxon>Lophotrochozoa</taxon>
        <taxon>Mollusca</taxon>
        <taxon>Bivalvia</taxon>
        <taxon>Autobranchia</taxon>
        <taxon>Pteriomorphia</taxon>
        <taxon>Ostreida</taxon>
        <taxon>Ostreoidea</taxon>
        <taxon>Ostreidae</taxon>
        <taxon>Magallana</taxon>
    </lineage>
</organism>
<dbReference type="SMART" id="SM00054">
    <property type="entry name" value="EFh"/>
    <property type="match status" value="4"/>
</dbReference>
<dbReference type="Proteomes" id="UP000005408">
    <property type="component" value="Unassembled WGS sequence"/>
</dbReference>
<dbReference type="InterPro" id="IPR002048">
    <property type="entry name" value="EF_hand_dom"/>
</dbReference>
<dbReference type="PANTHER" id="PTHR10827:SF98">
    <property type="entry name" value="45 KDA CALCIUM-BINDING PROTEIN"/>
    <property type="match status" value="1"/>
</dbReference>
<dbReference type="GO" id="GO:0005509">
    <property type="term" value="F:calcium ion binding"/>
    <property type="evidence" value="ECO:0007669"/>
    <property type="project" value="InterPro"/>
</dbReference>
<dbReference type="PANTHER" id="PTHR10827">
    <property type="entry name" value="RETICULOCALBIN"/>
    <property type="match status" value="1"/>
</dbReference>
<comment type="subcellular location">
    <subcellularLocation>
        <location evidence="7">Golgi apparatus lumen</location>
    </subcellularLocation>
</comment>